<accession>A0A4U2YID8</accession>
<evidence type="ECO:0000256" key="1">
    <source>
        <dbReference type="ARBA" id="ARBA00006484"/>
    </source>
</evidence>
<comment type="caution">
    <text evidence="3">The sequence shown here is derived from an EMBL/GenBank/DDBJ whole genome shotgun (WGS) entry which is preliminary data.</text>
</comment>
<gene>
    <name evidence="3" type="ORF">FC756_19765</name>
</gene>
<sequence>MKKTVVILGGAGFIGRSIAKCFGKDGYSISLLDKDEEALNSATTFLRDLGIECYPKKVDALNEKQLKQEANNLFEEFGSIAVLVSAIGYSPKLNGKRPNTLDIQGEEWRLVMDINLNAVYYGISAFLPKMLASKGGRIVIISSVAGLAGSLTAGIHYCAAKSALVGLTKSLATEFASEGILVNSVAPGKIENSDWGDDSYEIEKYTSTVPLGRLAKVEEVSEVIKFLGSEKNTYITGKVVTIDGGRTPI</sequence>
<keyword evidence="2" id="KW-0560">Oxidoreductase</keyword>
<dbReference type="FunFam" id="3.40.50.720:FF:000173">
    <property type="entry name" value="3-oxoacyl-[acyl-carrier protein] reductase"/>
    <property type="match status" value="1"/>
</dbReference>
<dbReference type="EMBL" id="SZPU01000085">
    <property type="protein sequence ID" value="TKI60062.1"/>
    <property type="molecule type" value="Genomic_DNA"/>
</dbReference>
<organism evidence="3 4">
    <name type="scientific">Lysinibacillus mangiferihumi</name>
    <dbReference type="NCBI Taxonomy" id="1130819"/>
    <lineage>
        <taxon>Bacteria</taxon>
        <taxon>Bacillati</taxon>
        <taxon>Bacillota</taxon>
        <taxon>Bacilli</taxon>
        <taxon>Bacillales</taxon>
        <taxon>Bacillaceae</taxon>
        <taxon>Lysinibacillus</taxon>
    </lineage>
</organism>
<dbReference type="AlphaFoldDB" id="A0A4U2YID8"/>
<dbReference type="RefSeq" id="WP_107896496.1">
    <property type="nucleotide sequence ID" value="NZ_PYWM01000021.1"/>
</dbReference>
<dbReference type="SUPFAM" id="SSF51735">
    <property type="entry name" value="NAD(P)-binding Rossmann-fold domains"/>
    <property type="match status" value="1"/>
</dbReference>
<dbReference type="PANTHER" id="PTHR42760">
    <property type="entry name" value="SHORT-CHAIN DEHYDROGENASES/REDUCTASES FAMILY MEMBER"/>
    <property type="match status" value="1"/>
</dbReference>
<dbReference type="GO" id="GO:0016616">
    <property type="term" value="F:oxidoreductase activity, acting on the CH-OH group of donors, NAD or NADP as acceptor"/>
    <property type="evidence" value="ECO:0007669"/>
    <property type="project" value="TreeGrafter"/>
</dbReference>
<evidence type="ECO:0000256" key="2">
    <source>
        <dbReference type="ARBA" id="ARBA00023002"/>
    </source>
</evidence>
<dbReference type="InterPro" id="IPR002347">
    <property type="entry name" value="SDR_fam"/>
</dbReference>
<dbReference type="InterPro" id="IPR036291">
    <property type="entry name" value="NAD(P)-bd_dom_sf"/>
</dbReference>
<proteinExistence type="inferred from homology"/>
<dbReference type="Pfam" id="PF13561">
    <property type="entry name" value="adh_short_C2"/>
    <property type="match status" value="1"/>
</dbReference>
<keyword evidence="4" id="KW-1185">Reference proteome</keyword>
<dbReference type="CDD" id="cd05233">
    <property type="entry name" value="SDR_c"/>
    <property type="match status" value="1"/>
</dbReference>
<name>A0A4U2YID8_9BACI</name>
<protein>
    <submittedName>
        <fullName evidence="3">SDR family oxidoreductase</fullName>
    </submittedName>
</protein>
<dbReference type="PROSITE" id="PS00061">
    <property type="entry name" value="ADH_SHORT"/>
    <property type="match status" value="1"/>
</dbReference>
<dbReference type="Proteomes" id="UP000308744">
    <property type="component" value="Unassembled WGS sequence"/>
</dbReference>
<comment type="similarity">
    <text evidence="1">Belongs to the short-chain dehydrogenases/reductases (SDR) family.</text>
</comment>
<evidence type="ECO:0000313" key="4">
    <source>
        <dbReference type="Proteomes" id="UP000308744"/>
    </source>
</evidence>
<dbReference type="PRINTS" id="PR00080">
    <property type="entry name" value="SDRFAMILY"/>
</dbReference>
<evidence type="ECO:0000313" key="3">
    <source>
        <dbReference type="EMBL" id="TKI60062.1"/>
    </source>
</evidence>
<dbReference type="Gene3D" id="3.40.50.720">
    <property type="entry name" value="NAD(P)-binding Rossmann-like Domain"/>
    <property type="match status" value="1"/>
</dbReference>
<dbReference type="InterPro" id="IPR020904">
    <property type="entry name" value="Sc_DH/Rdtase_CS"/>
</dbReference>
<dbReference type="PRINTS" id="PR00081">
    <property type="entry name" value="GDHRDH"/>
</dbReference>
<reference evidence="3 4" key="1">
    <citation type="submission" date="2019-04" db="EMBL/GenBank/DDBJ databases">
        <title>Lysinibacillus genome sequencing.</title>
        <authorList>
            <person name="Dunlap C."/>
        </authorList>
    </citation>
    <scope>NUCLEOTIDE SEQUENCE [LARGE SCALE GENOMIC DNA]</scope>
    <source>
        <strain evidence="3 4">CCTCC AB 2010389</strain>
    </source>
</reference>